<proteinExistence type="predicted"/>
<accession>A0ABP9C6K9</accession>
<dbReference type="Gene3D" id="3.10.105.10">
    <property type="entry name" value="Dipeptide-binding Protein, Domain 3"/>
    <property type="match status" value="1"/>
</dbReference>
<reference evidence="3" key="1">
    <citation type="journal article" date="2019" name="Int. J. Syst. Evol. Microbiol.">
        <title>The Global Catalogue of Microorganisms (GCM) 10K type strain sequencing project: providing services to taxonomists for standard genome sequencing and annotation.</title>
        <authorList>
            <consortium name="The Broad Institute Genomics Platform"/>
            <consortium name="The Broad Institute Genome Sequencing Center for Infectious Disease"/>
            <person name="Wu L."/>
            <person name="Ma J."/>
        </authorList>
    </citation>
    <scope>NUCLEOTIDE SEQUENCE [LARGE SCALE GENOMIC DNA]</scope>
    <source>
        <strain evidence="3">JCM 18542</strain>
    </source>
</reference>
<dbReference type="SUPFAM" id="SSF53850">
    <property type="entry name" value="Periplasmic binding protein-like II"/>
    <property type="match status" value="1"/>
</dbReference>
<feature type="region of interest" description="Disordered" evidence="1">
    <location>
        <begin position="28"/>
        <end position="47"/>
    </location>
</feature>
<evidence type="ECO:0000313" key="3">
    <source>
        <dbReference type="Proteomes" id="UP001500839"/>
    </source>
</evidence>
<sequence>MGFDVDSQIMPTTGDQIRRIAAHHDYDQGSWGLSLRDPDPFPKMSSAMHSGGKQLYGMYPSPEMDAIVDEFQTDPDATVQRATMADIQRQLNEDVPFLVHGYPE</sequence>
<dbReference type="EMBL" id="BAABKQ010000001">
    <property type="protein sequence ID" value="GAA4803777.1"/>
    <property type="molecule type" value="Genomic_DNA"/>
</dbReference>
<dbReference type="RefSeq" id="WP_200173250.1">
    <property type="nucleotide sequence ID" value="NZ_BAABKQ010000001.1"/>
</dbReference>
<protein>
    <submittedName>
        <fullName evidence="2">Uncharacterized protein</fullName>
    </submittedName>
</protein>
<gene>
    <name evidence="2" type="ORF">GCM10023353_02640</name>
</gene>
<keyword evidence="3" id="KW-1185">Reference proteome</keyword>
<organism evidence="2 3">
    <name type="scientific">Tomitella cavernea</name>
    <dbReference type="NCBI Taxonomy" id="1387982"/>
    <lineage>
        <taxon>Bacteria</taxon>
        <taxon>Bacillati</taxon>
        <taxon>Actinomycetota</taxon>
        <taxon>Actinomycetes</taxon>
        <taxon>Mycobacteriales</taxon>
        <taxon>Tomitella</taxon>
    </lineage>
</organism>
<comment type="caution">
    <text evidence="2">The sequence shown here is derived from an EMBL/GenBank/DDBJ whole genome shotgun (WGS) entry which is preliminary data.</text>
</comment>
<evidence type="ECO:0000313" key="2">
    <source>
        <dbReference type="EMBL" id="GAA4803777.1"/>
    </source>
</evidence>
<evidence type="ECO:0000256" key="1">
    <source>
        <dbReference type="SAM" id="MobiDB-lite"/>
    </source>
</evidence>
<name>A0ABP9C6K9_9ACTN</name>
<dbReference type="Proteomes" id="UP001500839">
    <property type="component" value="Unassembled WGS sequence"/>
</dbReference>